<dbReference type="EMBL" id="QYUO01000002">
    <property type="protein sequence ID" value="RJF96027.1"/>
    <property type="molecule type" value="Genomic_DNA"/>
</dbReference>
<evidence type="ECO:0000313" key="2">
    <source>
        <dbReference type="EMBL" id="RJF96027.1"/>
    </source>
</evidence>
<gene>
    <name evidence="2" type="ORF">D3871_22035</name>
</gene>
<reference evidence="3" key="1">
    <citation type="submission" date="2018-09" db="EMBL/GenBank/DDBJ databases">
        <authorList>
            <person name="Zhu H."/>
        </authorList>
    </citation>
    <scope>NUCLEOTIDE SEQUENCE [LARGE SCALE GENOMIC DNA]</scope>
    <source>
        <strain evidence="3">K1R23-30</strain>
    </source>
</reference>
<keyword evidence="3" id="KW-1185">Reference proteome</keyword>
<organism evidence="2 3">
    <name type="scientific">Noviherbaspirillum saxi</name>
    <dbReference type="NCBI Taxonomy" id="2320863"/>
    <lineage>
        <taxon>Bacteria</taxon>
        <taxon>Pseudomonadati</taxon>
        <taxon>Pseudomonadota</taxon>
        <taxon>Betaproteobacteria</taxon>
        <taxon>Burkholderiales</taxon>
        <taxon>Oxalobacteraceae</taxon>
        <taxon>Noviherbaspirillum</taxon>
    </lineage>
</organism>
<dbReference type="AlphaFoldDB" id="A0A3A3FL50"/>
<feature type="domain" description="PilZ" evidence="1">
    <location>
        <begin position="6"/>
        <end position="106"/>
    </location>
</feature>
<name>A0A3A3FL50_9BURK</name>
<evidence type="ECO:0000259" key="1">
    <source>
        <dbReference type="Pfam" id="PF07238"/>
    </source>
</evidence>
<evidence type="ECO:0000313" key="3">
    <source>
        <dbReference type="Proteomes" id="UP000265955"/>
    </source>
</evidence>
<dbReference type="RefSeq" id="WP_119771174.1">
    <property type="nucleotide sequence ID" value="NZ_QYUO01000002.1"/>
</dbReference>
<dbReference type="OrthoDB" id="8780966at2"/>
<sequence>MLVDIERRLISRTPLHHPAKVLVSRDHPFEVETVDVSVGGIGVVALHPILPGTPCAVAFELSMPEGMRRINAWGSVVYDSLFDTQLHRIGITFVDMDAYSRHLLQRVDQHRHATHR</sequence>
<comment type="caution">
    <text evidence="2">The sequence shown here is derived from an EMBL/GenBank/DDBJ whole genome shotgun (WGS) entry which is preliminary data.</text>
</comment>
<protein>
    <submittedName>
        <fullName evidence="2">PilZ domain-containing protein</fullName>
    </submittedName>
</protein>
<dbReference type="Pfam" id="PF07238">
    <property type="entry name" value="PilZ"/>
    <property type="match status" value="1"/>
</dbReference>
<proteinExistence type="predicted"/>
<dbReference type="SUPFAM" id="SSF141371">
    <property type="entry name" value="PilZ domain-like"/>
    <property type="match status" value="1"/>
</dbReference>
<dbReference type="InterPro" id="IPR009875">
    <property type="entry name" value="PilZ_domain"/>
</dbReference>
<accession>A0A3A3FL50</accession>
<dbReference type="Gene3D" id="2.40.10.220">
    <property type="entry name" value="predicted glycosyltransferase like domains"/>
    <property type="match status" value="1"/>
</dbReference>
<dbReference type="GO" id="GO:0035438">
    <property type="term" value="F:cyclic-di-GMP binding"/>
    <property type="evidence" value="ECO:0007669"/>
    <property type="project" value="InterPro"/>
</dbReference>
<dbReference type="Proteomes" id="UP000265955">
    <property type="component" value="Unassembled WGS sequence"/>
</dbReference>